<dbReference type="Pfam" id="PF01168">
    <property type="entry name" value="Ala_racemase_N"/>
    <property type="match status" value="1"/>
</dbReference>
<evidence type="ECO:0000256" key="1">
    <source>
        <dbReference type="PIRSR" id="PIRSR004848-1"/>
    </source>
</evidence>
<name>A0A371F2L0_MUCPR</name>
<evidence type="ECO:0000313" key="4">
    <source>
        <dbReference type="EMBL" id="RDX72531.1"/>
    </source>
</evidence>
<protein>
    <submittedName>
        <fullName evidence="4">Pyridoxal phosphate homeostasis protein</fullName>
    </submittedName>
</protein>
<keyword evidence="5" id="KW-1185">Reference proteome</keyword>
<dbReference type="InterPro" id="IPR001608">
    <property type="entry name" value="Ala_racemase_N"/>
</dbReference>
<evidence type="ECO:0000259" key="3">
    <source>
        <dbReference type="Pfam" id="PF01168"/>
    </source>
</evidence>
<dbReference type="SUPFAM" id="SSF51419">
    <property type="entry name" value="PLP-binding barrel"/>
    <property type="match status" value="1"/>
</dbReference>
<proteinExistence type="inferred from homology"/>
<dbReference type="PIRSF" id="PIRSF004848">
    <property type="entry name" value="YBL036c_PLPDEIII"/>
    <property type="match status" value="1"/>
</dbReference>
<sequence length="241" mass="26357">MASSAAPSSLKAVVERVQVAASRSGRNVQDIRVVAASKTKSVSALRQVYDAGHRCFGENYVQEILQKAPQLPDDIEWHFIGNLQTNKVKPLIAGVPNLAYVETVDDEKIANLLDRAVENVGRKPLKIFVQVNTSGEASKFGVEPAMCVDLVKHITNCPNLEFCGLMTIGMLDYSSTPENFKVTLSKCRSEVCKALGISETQCELSMGMTADFEQAIEMGSTNVRIGTAIFGPREYPLKEEK</sequence>
<dbReference type="STRING" id="157652.A0A371F2L0"/>
<feature type="non-terminal residue" evidence="4">
    <location>
        <position position="1"/>
    </location>
</feature>
<keyword evidence="1" id="KW-0663">Pyridoxal phosphate</keyword>
<comment type="similarity">
    <text evidence="2">Belongs to the pyridoxal phosphate-binding protein YggS/PROSC family.</text>
</comment>
<comment type="cofactor">
    <cofactor evidence="1">
        <name>pyridoxal 5'-phosphate</name>
        <dbReference type="ChEBI" id="CHEBI:597326"/>
    </cofactor>
</comment>
<feature type="domain" description="Alanine racemase N-terminal" evidence="3">
    <location>
        <begin position="10"/>
        <end position="232"/>
    </location>
</feature>
<comment type="caution">
    <text evidence="4">The sequence shown here is derived from an EMBL/GenBank/DDBJ whole genome shotgun (WGS) entry which is preliminary data.</text>
</comment>
<dbReference type="CDD" id="cd06822">
    <property type="entry name" value="PLPDE_III_YBL036c_euk"/>
    <property type="match status" value="1"/>
</dbReference>
<dbReference type="HAMAP" id="MF_02087">
    <property type="entry name" value="PLP_homeostasis"/>
    <property type="match status" value="1"/>
</dbReference>
<dbReference type="Proteomes" id="UP000257109">
    <property type="component" value="Unassembled WGS sequence"/>
</dbReference>
<feature type="modified residue" description="N6-(pyridoxal phosphate)lysine" evidence="1">
    <location>
        <position position="38"/>
    </location>
</feature>
<dbReference type="OrthoDB" id="10264196at2759"/>
<dbReference type="PANTHER" id="PTHR10146">
    <property type="entry name" value="PROLINE SYNTHETASE CO-TRANSCRIBED BACTERIAL HOMOLOG PROTEIN"/>
    <property type="match status" value="1"/>
</dbReference>
<gene>
    <name evidence="4" type="primary">PROSC</name>
    <name evidence="4" type="ORF">CR513_47974</name>
</gene>
<dbReference type="EMBL" id="QJKJ01010876">
    <property type="protein sequence ID" value="RDX72531.1"/>
    <property type="molecule type" value="Genomic_DNA"/>
</dbReference>
<dbReference type="AlphaFoldDB" id="A0A371F2L0"/>
<evidence type="ECO:0000313" key="5">
    <source>
        <dbReference type="Proteomes" id="UP000257109"/>
    </source>
</evidence>
<organism evidence="4 5">
    <name type="scientific">Mucuna pruriens</name>
    <name type="common">Velvet bean</name>
    <name type="synonym">Dolichos pruriens</name>
    <dbReference type="NCBI Taxonomy" id="157652"/>
    <lineage>
        <taxon>Eukaryota</taxon>
        <taxon>Viridiplantae</taxon>
        <taxon>Streptophyta</taxon>
        <taxon>Embryophyta</taxon>
        <taxon>Tracheophyta</taxon>
        <taxon>Spermatophyta</taxon>
        <taxon>Magnoliopsida</taxon>
        <taxon>eudicotyledons</taxon>
        <taxon>Gunneridae</taxon>
        <taxon>Pentapetalae</taxon>
        <taxon>rosids</taxon>
        <taxon>fabids</taxon>
        <taxon>Fabales</taxon>
        <taxon>Fabaceae</taxon>
        <taxon>Papilionoideae</taxon>
        <taxon>50 kb inversion clade</taxon>
        <taxon>NPAAA clade</taxon>
        <taxon>indigoferoid/millettioid clade</taxon>
        <taxon>Phaseoleae</taxon>
        <taxon>Mucuna</taxon>
    </lineage>
</organism>
<evidence type="ECO:0000256" key="2">
    <source>
        <dbReference type="RuleBase" id="RU004514"/>
    </source>
</evidence>
<dbReference type="GO" id="GO:0030170">
    <property type="term" value="F:pyridoxal phosphate binding"/>
    <property type="evidence" value="ECO:0007669"/>
    <property type="project" value="InterPro"/>
</dbReference>
<reference evidence="4" key="1">
    <citation type="submission" date="2018-05" db="EMBL/GenBank/DDBJ databases">
        <title>Draft genome of Mucuna pruriens seed.</title>
        <authorList>
            <person name="Nnadi N.E."/>
            <person name="Vos R."/>
            <person name="Hasami M.H."/>
            <person name="Devisetty U.K."/>
            <person name="Aguiy J.C."/>
        </authorList>
    </citation>
    <scope>NUCLEOTIDE SEQUENCE [LARGE SCALE GENOMIC DNA]</scope>
    <source>
        <strain evidence="4">JCA_2017</strain>
    </source>
</reference>
<dbReference type="Gene3D" id="3.20.20.10">
    <property type="entry name" value="Alanine racemase"/>
    <property type="match status" value="1"/>
</dbReference>
<dbReference type="InterPro" id="IPR011078">
    <property type="entry name" value="PyrdxlP_homeostasis"/>
</dbReference>
<dbReference type="PANTHER" id="PTHR10146:SF15">
    <property type="entry name" value="PYRIDOXAL PHOSPHATE HOMEOSTASIS PROTEIN"/>
    <property type="match status" value="1"/>
</dbReference>
<accession>A0A371F2L0</accession>
<dbReference type="PROSITE" id="PS01211">
    <property type="entry name" value="UPF0001"/>
    <property type="match status" value="1"/>
</dbReference>
<dbReference type="NCBIfam" id="TIGR00044">
    <property type="entry name" value="YggS family pyridoxal phosphate-dependent enzyme"/>
    <property type="match status" value="1"/>
</dbReference>
<dbReference type="FunFam" id="3.20.20.10:FF:000014">
    <property type="entry name" value="Pyridoxal phosphate homeostasis protein"/>
    <property type="match status" value="1"/>
</dbReference>
<dbReference type="InterPro" id="IPR029066">
    <property type="entry name" value="PLP-binding_barrel"/>
</dbReference>